<gene>
    <name evidence="1" type="ORF">J7I42_29480</name>
</gene>
<accession>A0ABS3Z2R2</accession>
<dbReference type="InterPro" id="IPR007325">
    <property type="entry name" value="KFase/CYL"/>
</dbReference>
<dbReference type="SUPFAM" id="SSF102198">
    <property type="entry name" value="Putative cyclase"/>
    <property type="match status" value="1"/>
</dbReference>
<proteinExistence type="predicted"/>
<dbReference type="PANTHER" id="PTHR31118:SF12">
    <property type="entry name" value="CYCLASE-LIKE PROTEIN 2"/>
    <property type="match status" value="1"/>
</dbReference>
<dbReference type="PANTHER" id="PTHR31118">
    <property type="entry name" value="CYCLASE-LIKE PROTEIN 2"/>
    <property type="match status" value="1"/>
</dbReference>
<organism evidence="1 2">
    <name type="scientific">Niastella soli</name>
    <dbReference type="NCBI Taxonomy" id="2821487"/>
    <lineage>
        <taxon>Bacteria</taxon>
        <taxon>Pseudomonadati</taxon>
        <taxon>Bacteroidota</taxon>
        <taxon>Chitinophagia</taxon>
        <taxon>Chitinophagales</taxon>
        <taxon>Chitinophagaceae</taxon>
        <taxon>Niastella</taxon>
    </lineage>
</organism>
<reference evidence="1 2" key="1">
    <citation type="submission" date="2021-03" db="EMBL/GenBank/DDBJ databases">
        <title>Assistant Professor.</title>
        <authorList>
            <person name="Huq M.A."/>
        </authorList>
    </citation>
    <scope>NUCLEOTIDE SEQUENCE [LARGE SCALE GENOMIC DNA]</scope>
    <source>
        <strain evidence="1 2">MAH-29</strain>
    </source>
</reference>
<dbReference type="Proteomes" id="UP000677244">
    <property type="component" value="Unassembled WGS sequence"/>
</dbReference>
<dbReference type="EMBL" id="JAGHKO010000014">
    <property type="protein sequence ID" value="MBO9204457.1"/>
    <property type="molecule type" value="Genomic_DNA"/>
</dbReference>
<evidence type="ECO:0000313" key="1">
    <source>
        <dbReference type="EMBL" id="MBO9204457.1"/>
    </source>
</evidence>
<dbReference type="RefSeq" id="WP_209143062.1">
    <property type="nucleotide sequence ID" value="NZ_JAGHKO010000014.1"/>
</dbReference>
<dbReference type="PROSITE" id="PS51257">
    <property type="entry name" value="PROKAR_LIPOPROTEIN"/>
    <property type="match status" value="1"/>
</dbReference>
<name>A0ABS3Z2R2_9BACT</name>
<keyword evidence="2" id="KW-1185">Reference proteome</keyword>
<dbReference type="Gene3D" id="3.50.30.50">
    <property type="entry name" value="Putative cyclase"/>
    <property type="match status" value="1"/>
</dbReference>
<protein>
    <submittedName>
        <fullName evidence="1">Cyclase family protein</fullName>
    </submittedName>
</protein>
<evidence type="ECO:0000313" key="2">
    <source>
        <dbReference type="Proteomes" id="UP000677244"/>
    </source>
</evidence>
<dbReference type="Pfam" id="PF04199">
    <property type="entry name" value="Cyclase"/>
    <property type="match status" value="1"/>
</dbReference>
<dbReference type="InterPro" id="IPR037175">
    <property type="entry name" value="KFase_sf"/>
</dbReference>
<sequence>MKGSILITASCFLLMAACKPAKQEDSPAKFFASGKWIDLTYSFSEQTLYWPNNPTGFKLDTQANGITPAGFYYSSNAFSAPEHGGTHLDAPVHFAKAHQTTDQVPLEHLTGGAIVIDVSERALKEADYLISVQDIEAWEKANGKIPDSTIVLFRTGYGKYYPDAKKYFGTDEKGAGAIPHLHFPGIDPAAAEWLVRRQVKAVGLDTPSIDYGQSKDFKTHQVLLAKDIPAFENVANLDQLPVTGAYIVALPMKIRNGSGGPLRIIAWVKND</sequence>
<comment type="caution">
    <text evidence="1">The sequence shown here is derived from an EMBL/GenBank/DDBJ whole genome shotgun (WGS) entry which is preliminary data.</text>
</comment>